<dbReference type="GO" id="GO:0009055">
    <property type="term" value="F:electron transfer activity"/>
    <property type="evidence" value="ECO:0007669"/>
    <property type="project" value="InterPro"/>
</dbReference>
<dbReference type="Pfam" id="PF13085">
    <property type="entry name" value="Fer2_3"/>
    <property type="match status" value="1"/>
</dbReference>
<dbReference type="InterPro" id="IPR006058">
    <property type="entry name" value="2Fe2S_fd_BS"/>
</dbReference>
<dbReference type="GO" id="GO:0051537">
    <property type="term" value="F:2 iron, 2 sulfur cluster binding"/>
    <property type="evidence" value="ECO:0007669"/>
    <property type="project" value="InterPro"/>
</dbReference>
<keyword evidence="6" id="KW-1185">Reference proteome</keyword>
<dbReference type="GO" id="GO:0008177">
    <property type="term" value="F:succinate dehydrogenase (quinone) activity"/>
    <property type="evidence" value="ECO:0007669"/>
    <property type="project" value="UniProtKB-EC"/>
</dbReference>
<dbReference type="InterPro" id="IPR009051">
    <property type="entry name" value="Helical_ferredxn"/>
</dbReference>
<dbReference type="AlphaFoldDB" id="Q31N06"/>
<gene>
    <name evidence="5" type="ordered locus">Synpcc7942_1533</name>
</gene>
<dbReference type="STRING" id="1140.Synpcc7942_1533"/>
<evidence type="ECO:0000313" key="5">
    <source>
        <dbReference type="EMBL" id="ABB57563.1"/>
    </source>
</evidence>
<accession>Q31N06</accession>
<dbReference type="SUPFAM" id="SSF54292">
    <property type="entry name" value="2Fe-2S ferredoxin-like"/>
    <property type="match status" value="1"/>
</dbReference>
<evidence type="ECO:0000259" key="4">
    <source>
        <dbReference type="PROSITE" id="PS51379"/>
    </source>
</evidence>
<dbReference type="PROSITE" id="PS51379">
    <property type="entry name" value="4FE4S_FER_2"/>
    <property type="match status" value="1"/>
</dbReference>
<dbReference type="InterPro" id="IPR050573">
    <property type="entry name" value="SDH/FRD_Iron-Sulfur"/>
</dbReference>
<dbReference type="Pfam" id="PF13183">
    <property type="entry name" value="Fer4_8"/>
    <property type="match status" value="1"/>
</dbReference>
<dbReference type="Gene3D" id="3.10.20.30">
    <property type="match status" value="1"/>
</dbReference>
<dbReference type="InterPro" id="IPR036010">
    <property type="entry name" value="2Fe-2S_ferredoxin-like_sf"/>
</dbReference>
<proteinExistence type="inferred from homology"/>
<comment type="cofactor">
    <cofactor evidence="1">
        <name>[3Fe-4S] cluster</name>
        <dbReference type="ChEBI" id="CHEBI:21137"/>
    </cofactor>
</comment>
<dbReference type="InterPro" id="IPR012675">
    <property type="entry name" value="Beta-grasp_dom_sf"/>
</dbReference>
<dbReference type="PANTHER" id="PTHR11921:SF41">
    <property type="entry name" value="SUCCINATE DEHYDROGENASE"/>
    <property type="match status" value="1"/>
</dbReference>
<name>Q31N06_SYNE7</name>
<feature type="domain" description="4Fe-4S ferredoxin-type" evidence="4">
    <location>
        <begin position="181"/>
        <end position="210"/>
    </location>
</feature>
<dbReference type="GO" id="GO:0022904">
    <property type="term" value="P:respiratory electron transport chain"/>
    <property type="evidence" value="ECO:0007669"/>
    <property type="project" value="TreeGrafter"/>
</dbReference>
<comment type="similarity">
    <text evidence="2">Belongs to the succinate dehydrogenase/fumarate reductase iron-sulfur protein family.</text>
</comment>
<dbReference type="HOGENOM" id="CLU_044838_3_3_3"/>
<dbReference type="EMBL" id="CP000100">
    <property type="protein sequence ID" value="ABB57563.1"/>
    <property type="molecule type" value="Genomic_DNA"/>
</dbReference>
<dbReference type="InterPro" id="IPR025192">
    <property type="entry name" value="Succ_DH/fum_Rdtase_N"/>
</dbReference>
<evidence type="ECO:0000256" key="3">
    <source>
        <dbReference type="ARBA" id="ARBA00034078"/>
    </source>
</evidence>
<dbReference type="InterPro" id="IPR017896">
    <property type="entry name" value="4Fe4S_Fe-S-bd"/>
</dbReference>
<keyword evidence="5" id="KW-0560">Oxidoreductase</keyword>
<organism evidence="5 6">
    <name type="scientific">Synechococcus elongatus (strain ATCC 33912 / PCC 7942 / FACHB-805)</name>
    <name type="common">Anacystis nidulans R2</name>
    <dbReference type="NCBI Taxonomy" id="1140"/>
    <lineage>
        <taxon>Bacteria</taxon>
        <taxon>Bacillati</taxon>
        <taxon>Cyanobacteriota</taxon>
        <taxon>Cyanophyceae</taxon>
        <taxon>Synechococcales</taxon>
        <taxon>Synechococcaceae</taxon>
        <taxon>Synechococcus</taxon>
    </lineage>
</organism>
<evidence type="ECO:0000313" key="6">
    <source>
        <dbReference type="Proteomes" id="UP000889800"/>
    </source>
</evidence>
<sequence length="279" mass="30074">MLGKPYARTVFLQSRSGGIESQAIALMPSAVLDLKFKIWRQASAQATGQFKTYALQQASADLSLLEALDSLNEQLITQGEDPIAFDHDCREGICGSCGFLVNGQAHGPLAGTSVCQLYLRHFQSGDCLTLEPWRAQAFPLVKDLVVDRSALDRIIQAGGYCSVNTGNAPEANAILISQAEAAQAFDAAVCIGCGACVAACKNASASLFTAAKLAHLSLLPQGQPERSQRVLNLVTQMEAEGFGSCSSLLECQAVCPKEISADWISRMQRQYWQALWQQR</sequence>
<dbReference type="eggNOG" id="COG0479">
    <property type="taxonomic scope" value="Bacteria"/>
</dbReference>
<protein>
    <submittedName>
        <fullName evidence="5">Succinate dehydrogenase subunit B</fullName>
        <ecNumber evidence="5">1.3.5.1</ecNumber>
    </submittedName>
</protein>
<dbReference type="KEGG" id="syf:Synpcc7942_1533"/>
<dbReference type="PaxDb" id="1140-Synpcc7942_1533"/>
<dbReference type="BioCyc" id="SYNEL:SYNPCC7942_1533-MONOMER"/>
<dbReference type="GO" id="GO:0009060">
    <property type="term" value="P:aerobic respiration"/>
    <property type="evidence" value="ECO:0007669"/>
    <property type="project" value="TreeGrafter"/>
</dbReference>
<reference evidence="6" key="1">
    <citation type="submission" date="2005-08" db="EMBL/GenBank/DDBJ databases">
        <title>Complete sequence of chromosome 1 of Synechococcus elongatus PCC 7942.</title>
        <authorList>
            <consortium name="US DOE Joint Genome Institute"/>
            <person name="Copeland A."/>
            <person name="Lucas S."/>
            <person name="Lapidus A."/>
            <person name="Barry K."/>
            <person name="Detter J.C."/>
            <person name="Glavina T."/>
            <person name="Hammon N."/>
            <person name="Israni S."/>
            <person name="Pitluck S."/>
            <person name="Schmutz J."/>
            <person name="Larimer F."/>
            <person name="Land M."/>
            <person name="Kyrpides N."/>
            <person name="Lykidis A."/>
            <person name="Richardson P."/>
        </authorList>
    </citation>
    <scope>NUCLEOTIDE SEQUENCE [LARGE SCALE GENOMIC DNA]</scope>
    <source>
        <strain evidence="6">ATCC 33912 / PCC 7942 / FACHB-805</strain>
    </source>
</reference>
<dbReference type="PROSITE" id="PS00197">
    <property type="entry name" value="2FE2S_FER_1"/>
    <property type="match status" value="1"/>
</dbReference>
<dbReference type="PANTHER" id="PTHR11921">
    <property type="entry name" value="SUCCINATE DEHYDROGENASE IRON-SULFUR PROTEIN"/>
    <property type="match status" value="1"/>
</dbReference>
<dbReference type="EC" id="1.3.5.1" evidence="5"/>
<dbReference type="Gene3D" id="1.10.1060.10">
    <property type="entry name" value="Alpha-helical ferredoxin"/>
    <property type="match status" value="1"/>
</dbReference>
<evidence type="ECO:0000256" key="1">
    <source>
        <dbReference type="ARBA" id="ARBA00001927"/>
    </source>
</evidence>
<dbReference type="Proteomes" id="UP000889800">
    <property type="component" value="Chromosome"/>
</dbReference>
<comment type="cofactor">
    <cofactor evidence="3">
        <name>[2Fe-2S] cluster</name>
        <dbReference type="ChEBI" id="CHEBI:190135"/>
    </cofactor>
</comment>
<dbReference type="NCBIfam" id="NF005746">
    <property type="entry name" value="PRK07570.1"/>
    <property type="match status" value="1"/>
</dbReference>
<dbReference type="SUPFAM" id="SSF46548">
    <property type="entry name" value="alpha-helical ferredoxin"/>
    <property type="match status" value="1"/>
</dbReference>
<evidence type="ECO:0000256" key="2">
    <source>
        <dbReference type="ARBA" id="ARBA00009433"/>
    </source>
</evidence>